<dbReference type="GO" id="GO:0016020">
    <property type="term" value="C:membrane"/>
    <property type="evidence" value="ECO:0007669"/>
    <property type="project" value="UniProtKB-SubCell"/>
</dbReference>
<dbReference type="Pfam" id="PF03169">
    <property type="entry name" value="OPT"/>
    <property type="match status" value="1"/>
</dbReference>
<keyword evidence="12" id="KW-1185">Reference proteome</keyword>
<feature type="transmembrane region" description="Helical" evidence="10">
    <location>
        <begin position="479"/>
        <end position="499"/>
    </location>
</feature>
<accession>A0A2A9PD74</accession>
<feature type="transmembrane region" description="Helical" evidence="10">
    <location>
        <begin position="800"/>
        <end position="816"/>
    </location>
</feature>
<keyword evidence="6" id="KW-0653">Protein transport</keyword>
<protein>
    <recommendedName>
        <fullName evidence="13">OPT family small oligopeptide transporter</fullName>
    </recommendedName>
</protein>
<feature type="transmembrane region" description="Helical" evidence="10">
    <location>
        <begin position="330"/>
        <end position="348"/>
    </location>
</feature>
<evidence type="ECO:0000256" key="10">
    <source>
        <dbReference type="SAM" id="Phobius"/>
    </source>
</evidence>
<evidence type="ECO:0000256" key="5">
    <source>
        <dbReference type="ARBA" id="ARBA00022856"/>
    </source>
</evidence>
<dbReference type="AlphaFoldDB" id="A0A2A9PD74"/>
<feature type="region of interest" description="Disordered" evidence="9">
    <location>
        <begin position="1"/>
        <end position="47"/>
    </location>
</feature>
<evidence type="ECO:0000313" key="12">
    <source>
        <dbReference type="Proteomes" id="UP000037136"/>
    </source>
</evidence>
<comment type="subcellular location">
    <subcellularLocation>
        <location evidence="1">Membrane</location>
        <topology evidence="1">Multi-pass membrane protein</topology>
    </subcellularLocation>
</comment>
<reference evidence="11 12" key="1">
    <citation type="journal article" date="2015" name="BMC Genomics">
        <title>Gene expression during zombie ant biting behavior reflects the complexity underlying fungal parasitic behavioral manipulation.</title>
        <authorList>
            <person name="de Bekker C."/>
            <person name="Ohm R.A."/>
            <person name="Loreto R.G."/>
            <person name="Sebastian A."/>
            <person name="Albert I."/>
            <person name="Merrow M."/>
            <person name="Brachmann A."/>
            <person name="Hughes D.P."/>
        </authorList>
    </citation>
    <scope>NUCLEOTIDE SEQUENCE [LARGE SCALE GENOMIC DNA]</scope>
    <source>
        <strain evidence="11 12">SC16a</strain>
    </source>
</reference>
<reference evidence="11 12" key="2">
    <citation type="journal article" date="2017" name="Sci. Rep.">
        <title>Ant-infecting Ophiocordyceps genomes reveal a high diversity of potential behavioral manipulation genes and a possible major role for enterotoxins.</title>
        <authorList>
            <person name="de Bekker C."/>
            <person name="Ohm R.A."/>
            <person name="Evans H.C."/>
            <person name="Brachmann A."/>
            <person name="Hughes D.P."/>
        </authorList>
    </citation>
    <scope>NUCLEOTIDE SEQUENCE [LARGE SCALE GENOMIC DNA]</scope>
    <source>
        <strain evidence="11 12">SC16a</strain>
    </source>
</reference>
<dbReference type="NCBIfam" id="TIGR00728">
    <property type="entry name" value="OPT_sfam"/>
    <property type="match status" value="1"/>
</dbReference>
<dbReference type="InterPro" id="IPR004648">
    <property type="entry name" value="Oligpept_transpt"/>
</dbReference>
<feature type="transmembrane region" description="Helical" evidence="10">
    <location>
        <begin position="682"/>
        <end position="702"/>
    </location>
</feature>
<evidence type="ECO:0000256" key="3">
    <source>
        <dbReference type="ARBA" id="ARBA00022448"/>
    </source>
</evidence>
<evidence type="ECO:0000256" key="6">
    <source>
        <dbReference type="ARBA" id="ARBA00022927"/>
    </source>
</evidence>
<dbReference type="NCBIfam" id="TIGR00727">
    <property type="entry name" value="ISP4_OPT"/>
    <property type="match status" value="1"/>
</dbReference>
<gene>
    <name evidence="11" type="ORF">XA68_12478</name>
</gene>
<feature type="transmembrane region" description="Helical" evidence="10">
    <location>
        <begin position="399"/>
        <end position="425"/>
    </location>
</feature>
<feature type="transmembrane region" description="Helical" evidence="10">
    <location>
        <begin position="828"/>
        <end position="849"/>
    </location>
</feature>
<evidence type="ECO:0000256" key="8">
    <source>
        <dbReference type="ARBA" id="ARBA00023136"/>
    </source>
</evidence>
<evidence type="ECO:0008006" key="13">
    <source>
        <dbReference type="Google" id="ProtNLM"/>
    </source>
</evidence>
<comment type="caution">
    <text evidence="11">The sequence shown here is derived from an EMBL/GenBank/DDBJ whole genome shotgun (WGS) entry which is preliminary data.</text>
</comment>
<proteinExistence type="inferred from homology"/>
<keyword evidence="7 10" id="KW-1133">Transmembrane helix</keyword>
<sequence>MEKGLGCGGDKAGDEIKKGNKASILENIPTEDAEPAHSLRSEPSARVNNDVLEARELAASMSLESVHVMMKKVLTDHENDPNFNYTTIQLIKTFLSNEDIVKNPEKHERLVERIKLEAALIATNSPYAEVRANVDNHDDPSMPVSTIRAWTLGCLFSVLLSFVNQLFSIRQPSIRFETNIAQLLSYPLGKCWERWMPRYEIAIPFSGQKINLNPGPFNKKEHMLIAIMANTSKSLPYTNFMIWTQVLPQYFNQQYARSAGYIFLNAFATNFIGYGLAGIMRKILVKPVYCIWPTAFSTIALNAALHPSVEDERTVAGPWRTTWSISRYRFFLYTFCAMFIYFWFPNYLFQTLSYFSWMTWIAPNNLKLNVLTGMQNGLGLLNPLPTFDWNFISFVTDPLMIPAFTTFNAVGGMFLTGLLIPIVWFTNTWNTGFMPIITNRVHDHFGKLYRVSNTLDSRGMFDAEKYAKYSQPYLGAANALAYGWHFAIYTAIITHVVLYHRTQVIMGFKSIFNCLRSLRKTKVRGASHRANEEGYSDVHNRLMSAYPESKSARSSELASLNADQVAPPVPEWWFCTILVISVVLGILGIVLWPTYTSPAVVLYGILLCLIFIVPVGVIVSMTGLEITLNVLAEFIGGVIVEGNALAMNFFKSYGYITCAHAISFLQDLKIAHYVKLPPRVTFMGQMVATLISTIVCTGVFKFQMNIKDVCTSAASMRFFCPGPNTFMTASVLWGTIGPIKVFGKDGYYKWLLMGFPVGFILVTLIWGLQRIWPDSHVLRRVNAVVAIAGSLHWAPYNFSYAWPAVPVAWFSWIYVRERYLNFWSRYNYVLSASLSAGVAISAIVMLFSVQWAGITVDWWGNTQPFQGCEGKPCRLYTLAEGERF</sequence>
<keyword evidence="4 10" id="KW-0812">Transmembrane</keyword>
<feature type="transmembrane region" description="Helical" evidence="10">
    <location>
        <begin position="748"/>
        <end position="768"/>
    </location>
</feature>
<dbReference type="InterPro" id="IPR004813">
    <property type="entry name" value="OPT"/>
</dbReference>
<evidence type="ECO:0000256" key="9">
    <source>
        <dbReference type="SAM" id="MobiDB-lite"/>
    </source>
</evidence>
<organism evidence="11 12">
    <name type="scientific">Ophiocordyceps unilateralis</name>
    <name type="common">Zombie-ant fungus</name>
    <name type="synonym">Torrubia unilateralis</name>
    <dbReference type="NCBI Taxonomy" id="268505"/>
    <lineage>
        <taxon>Eukaryota</taxon>
        <taxon>Fungi</taxon>
        <taxon>Dikarya</taxon>
        <taxon>Ascomycota</taxon>
        <taxon>Pezizomycotina</taxon>
        <taxon>Sordariomycetes</taxon>
        <taxon>Hypocreomycetidae</taxon>
        <taxon>Hypocreales</taxon>
        <taxon>Ophiocordycipitaceae</taxon>
        <taxon>Ophiocordyceps</taxon>
    </lineage>
</organism>
<keyword evidence="8 10" id="KW-0472">Membrane</keyword>
<evidence type="ECO:0000313" key="11">
    <source>
        <dbReference type="EMBL" id="PFH59349.1"/>
    </source>
</evidence>
<keyword evidence="3" id="KW-0813">Transport</keyword>
<dbReference type="GO" id="GO:0015031">
    <property type="term" value="P:protein transport"/>
    <property type="evidence" value="ECO:0007669"/>
    <property type="project" value="UniProtKB-KW"/>
</dbReference>
<evidence type="ECO:0000256" key="2">
    <source>
        <dbReference type="ARBA" id="ARBA00008807"/>
    </source>
</evidence>
<feature type="compositionally biased region" description="Gly residues" evidence="9">
    <location>
        <begin position="1"/>
        <end position="10"/>
    </location>
</feature>
<evidence type="ECO:0000256" key="4">
    <source>
        <dbReference type="ARBA" id="ARBA00022692"/>
    </source>
</evidence>
<dbReference type="GO" id="GO:0035673">
    <property type="term" value="F:oligopeptide transmembrane transporter activity"/>
    <property type="evidence" value="ECO:0007669"/>
    <property type="project" value="InterPro"/>
</dbReference>
<dbReference type="Proteomes" id="UP000037136">
    <property type="component" value="Unassembled WGS sequence"/>
</dbReference>
<evidence type="ECO:0000256" key="7">
    <source>
        <dbReference type="ARBA" id="ARBA00022989"/>
    </source>
</evidence>
<dbReference type="PANTHER" id="PTHR22601">
    <property type="entry name" value="ISP4 LIKE PROTEIN"/>
    <property type="match status" value="1"/>
</dbReference>
<dbReference type="OrthoDB" id="9986677at2759"/>
<comment type="similarity">
    <text evidence="2">Belongs to the oligopeptide OPT transporter family.</text>
</comment>
<name>A0A2A9PD74_OPHUN</name>
<evidence type="ECO:0000256" key="1">
    <source>
        <dbReference type="ARBA" id="ARBA00004141"/>
    </source>
</evidence>
<feature type="transmembrane region" description="Helical" evidence="10">
    <location>
        <begin position="572"/>
        <end position="594"/>
    </location>
</feature>
<dbReference type="EMBL" id="LAZP02000206">
    <property type="protein sequence ID" value="PFH59349.1"/>
    <property type="molecule type" value="Genomic_DNA"/>
</dbReference>
<feature type="transmembrane region" description="Helical" evidence="10">
    <location>
        <begin position="600"/>
        <end position="619"/>
    </location>
</feature>
<keyword evidence="5" id="KW-0571">Peptide transport</keyword>